<sequence>MLKNRQIANAVKEHPKLNVSTGAHIYEQVLSLSTWLTAREVAVGAGCKEVDPSGLMDKWKKAGKIFALSVKGQDLFPAYALGVDGKPLPQMKEVLAILSVSRKPLAIASWFASANSWLACKAPMDEIAEHPLEVLKAASREVAPIEHG</sequence>
<dbReference type="Proteomes" id="UP000323129">
    <property type="component" value="Unassembled WGS sequence"/>
</dbReference>
<comment type="caution">
    <text evidence="1">The sequence shown here is derived from an EMBL/GenBank/DDBJ whole genome shotgun (WGS) entry which is preliminary data.</text>
</comment>
<dbReference type="RefSeq" id="WP_115578148.1">
    <property type="nucleotide sequence ID" value="NZ_NMUS01000090.1"/>
</dbReference>
<gene>
    <name evidence="1" type="ORF">CJF24_20745</name>
</gene>
<evidence type="ECO:0008006" key="3">
    <source>
        <dbReference type="Google" id="ProtNLM"/>
    </source>
</evidence>
<dbReference type="EMBL" id="NQMC01000100">
    <property type="protein sequence ID" value="TYD40375.1"/>
    <property type="molecule type" value="Genomic_DNA"/>
</dbReference>
<evidence type="ECO:0000313" key="2">
    <source>
        <dbReference type="Proteomes" id="UP000323129"/>
    </source>
</evidence>
<organism evidence="1 2">
    <name type="scientific">Aeromonas veronii</name>
    <dbReference type="NCBI Taxonomy" id="654"/>
    <lineage>
        <taxon>Bacteria</taxon>
        <taxon>Pseudomonadati</taxon>
        <taxon>Pseudomonadota</taxon>
        <taxon>Gammaproteobacteria</taxon>
        <taxon>Aeromonadales</taxon>
        <taxon>Aeromonadaceae</taxon>
        <taxon>Aeromonas</taxon>
    </lineage>
</organism>
<name>A0ABY3MG96_AERVE</name>
<proteinExistence type="predicted"/>
<protein>
    <recommendedName>
        <fullName evidence="3">DUF2384 domain-containing protein</fullName>
    </recommendedName>
</protein>
<reference evidence="1 2" key="1">
    <citation type="submission" date="2017-08" db="EMBL/GenBank/DDBJ databases">
        <title>Aeromonas veronii bv sobria strain NS22 whole genome sequencing.</title>
        <authorList>
            <person name="Katharios P."/>
            <person name="Ha V.Q."/>
            <person name="Smyrli M."/>
        </authorList>
    </citation>
    <scope>NUCLEOTIDE SEQUENCE [LARGE SCALE GENOMIC DNA]</scope>
    <source>
        <strain evidence="1 2">NS22</strain>
    </source>
</reference>
<evidence type="ECO:0000313" key="1">
    <source>
        <dbReference type="EMBL" id="TYD40375.1"/>
    </source>
</evidence>
<keyword evidence="2" id="KW-1185">Reference proteome</keyword>
<accession>A0ABY3MG96</accession>